<evidence type="ECO:0000313" key="1">
    <source>
        <dbReference type="EMBL" id="BAL74987.1"/>
    </source>
</evidence>
<proteinExistence type="predicted"/>
<dbReference type="Proteomes" id="UP000007886">
    <property type="component" value="Chromosome"/>
</dbReference>
<keyword evidence="2" id="KW-1185">Reference proteome</keyword>
<gene>
    <name evidence="1" type="ORF">S23_17710</name>
</gene>
<dbReference type="KEGG" id="brs:S23_17710"/>
<evidence type="ECO:0000313" key="2">
    <source>
        <dbReference type="Proteomes" id="UP000007886"/>
    </source>
</evidence>
<sequence>MNEIDYRAIRRGLAALDASAAHTASGDSRAKVEEIFAPEQHAGALDPNSIIVLGARGAGKSFWAGVLGDDETRNAAAEAYPNLGLNKLIVRFGFTGMAGDGSVSRPTIDAQVPRNKESTLAPLLWRCVVLRSLTSALNPTAKIQPISEMMKKYADPEKWETDCESADRRVAQKGKKVLVIFDALDSIAMDWERLRDLTDALLEVAWSTRGYKAVRLKLFLRPDQMRDLGLRFVELPKLVSGATNLEWDGVDLYGMLFARLGAIEEPATKKGFVALLQAEGIKPPPKTLKRLRSWSLSYKRTDQRRLFRVMAGEYMGRSHKKGRTYDWPIRHLADGHGEVTPRSFLTLMMEAARFTPVPADQVISAEGIRHGLREASKVRVNQLELEFPWIKRVLAPLSGLQVPCNAALISTRWSETRTINAIMRRASGGEFLPPFNPKAEGEEDVKLRATLVRIGVLHQRSDDRFDMPDLFRVAARLLKKGGVAPS</sequence>
<protein>
    <submittedName>
        <fullName evidence="1">Uncharacterized protein</fullName>
    </submittedName>
</protein>
<reference evidence="1 2" key="1">
    <citation type="journal article" date="2012" name="Microbes Environ.">
        <title>Complete genome sequence of Bradyrhizobium sp. S23321: insights into symbiosis evolution in soil oligotrophs.</title>
        <authorList>
            <person name="Okubo T."/>
            <person name="Tsukui T."/>
            <person name="Maita H."/>
            <person name="Okamoto S."/>
            <person name="Oshima K."/>
            <person name="Fujisawa T."/>
            <person name="Saito A."/>
            <person name="Futamata H."/>
            <person name="Hattori R."/>
            <person name="Shimomura Y."/>
            <person name="Haruta S."/>
            <person name="Morimoto S."/>
            <person name="Wang Y."/>
            <person name="Sakai Y."/>
            <person name="Hattori M."/>
            <person name="Aizawa S."/>
            <person name="Nagashima K.V.P."/>
            <person name="Masuda S."/>
            <person name="Hattori T."/>
            <person name="Yamashita A."/>
            <person name="Bao Z."/>
            <person name="Hayatsu M."/>
            <person name="Kajiya-Kanegae H."/>
            <person name="Yoshinaga I."/>
            <person name="Sakamoto K."/>
            <person name="Toyota K."/>
            <person name="Nakao M."/>
            <person name="Kohara M."/>
            <person name="Anda M."/>
            <person name="Niwa R."/>
            <person name="Jung-Hwan P."/>
            <person name="Sameshima-Saito R."/>
            <person name="Tokuda S."/>
            <person name="Yamamoto S."/>
            <person name="Yamamoto S."/>
            <person name="Yokoyama T."/>
            <person name="Akutsu T."/>
            <person name="Nakamura Y."/>
            <person name="Nakahira-Yanaka Y."/>
            <person name="Takada Hoshino Y."/>
            <person name="Hirakawa H."/>
            <person name="Mitsui H."/>
            <person name="Terasawa K."/>
            <person name="Itakura M."/>
            <person name="Sato S."/>
            <person name="Ikeda-Ohtsubo W."/>
            <person name="Sakakura N."/>
            <person name="Kaminuma E."/>
            <person name="Minamisawa K."/>
        </authorList>
    </citation>
    <scope>NUCLEOTIDE SEQUENCE [LARGE SCALE GENOMIC DNA]</scope>
    <source>
        <strain evidence="1 2">S23321</strain>
    </source>
</reference>
<name>A0AAI8MAT4_9BRAD</name>
<dbReference type="EMBL" id="AP012279">
    <property type="protein sequence ID" value="BAL74987.1"/>
    <property type="molecule type" value="Genomic_DNA"/>
</dbReference>
<dbReference type="RefSeq" id="WP_015684319.1">
    <property type="nucleotide sequence ID" value="NC_017082.1"/>
</dbReference>
<accession>A0AAI8MAT4</accession>
<organism evidence="1 2">
    <name type="scientific">Bradyrhizobium cosmicum</name>
    <dbReference type="NCBI Taxonomy" id="1404864"/>
    <lineage>
        <taxon>Bacteria</taxon>
        <taxon>Pseudomonadati</taxon>
        <taxon>Pseudomonadota</taxon>
        <taxon>Alphaproteobacteria</taxon>
        <taxon>Hyphomicrobiales</taxon>
        <taxon>Nitrobacteraceae</taxon>
        <taxon>Bradyrhizobium</taxon>
    </lineage>
</organism>
<dbReference type="AlphaFoldDB" id="A0AAI8MAT4"/>